<dbReference type="Proteomes" id="UP000663827">
    <property type="component" value="Unassembled WGS sequence"/>
</dbReference>
<dbReference type="PANTHER" id="PTHR23514">
    <property type="entry name" value="BYPASS OF STOP CODON PROTEIN 6"/>
    <property type="match status" value="1"/>
</dbReference>
<organism evidence="8 9">
    <name type="scientific">Rhizoctonia solani</name>
    <dbReference type="NCBI Taxonomy" id="456999"/>
    <lineage>
        <taxon>Eukaryota</taxon>
        <taxon>Fungi</taxon>
        <taxon>Dikarya</taxon>
        <taxon>Basidiomycota</taxon>
        <taxon>Agaricomycotina</taxon>
        <taxon>Agaricomycetes</taxon>
        <taxon>Cantharellales</taxon>
        <taxon>Ceratobasidiaceae</taxon>
        <taxon>Rhizoctonia</taxon>
    </lineage>
</organism>
<keyword evidence="5 7" id="KW-1133">Transmembrane helix</keyword>
<dbReference type="GO" id="GO:0012505">
    <property type="term" value="C:endomembrane system"/>
    <property type="evidence" value="ECO:0007669"/>
    <property type="project" value="UniProtKB-SubCell"/>
</dbReference>
<sequence>MSPSILQNGWHDGSIGLLIPTVQAHYNLTFTVVSVLFVSECLGYMLSAILNVHLSDLLGFGRVIFLGGVFKVISYAMLVPALPFPIMAVGALVSLLRSQNVSLSRLACFDNSPVLRYRIAGCTVEWVRERVPKQSFS</sequence>
<evidence type="ECO:0000256" key="2">
    <source>
        <dbReference type="ARBA" id="ARBA00008335"/>
    </source>
</evidence>
<evidence type="ECO:0000256" key="5">
    <source>
        <dbReference type="ARBA" id="ARBA00022989"/>
    </source>
</evidence>
<evidence type="ECO:0000256" key="4">
    <source>
        <dbReference type="ARBA" id="ARBA00022692"/>
    </source>
</evidence>
<keyword evidence="4 7" id="KW-0812">Transmembrane</keyword>
<dbReference type="PANTHER" id="PTHR23514:SF3">
    <property type="entry name" value="BYPASS OF STOP CODON PROTEIN 6"/>
    <property type="match status" value="1"/>
</dbReference>
<dbReference type="EMBL" id="CAJNJQ010003221">
    <property type="protein sequence ID" value="CAE7194266.1"/>
    <property type="molecule type" value="Genomic_DNA"/>
</dbReference>
<accession>A0A8H3I157</accession>
<evidence type="ECO:0000256" key="3">
    <source>
        <dbReference type="ARBA" id="ARBA00022448"/>
    </source>
</evidence>
<comment type="caution">
    <text evidence="8">The sequence shown here is derived from an EMBL/GenBank/DDBJ whole genome shotgun (WGS) entry which is preliminary data.</text>
</comment>
<feature type="transmembrane region" description="Helical" evidence="7">
    <location>
        <begin position="72"/>
        <end position="96"/>
    </location>
</feature>
<dbReference type="GO" id="GO:0016020">
    <property type="term" value="C:membrane"/>
    <property type="evidence" value="ECO:0007669"/>
    <property type="project" value="TreeGrafter"/>
</dbReference>
<reference evidence="8" key="1">
    <citation type="submission" date="2021-01" db="EMBL/GenBank/DDBJ databases">
        <authorList>
            <person name="Kaushik A."/>
        </authorList>
    </citation>
    <scope>NUCLEOTIDE SEQUENCE</scope>
    <source>
        <strain evidence="8">AG5</strain>
    </source>
</reference>
<evidence type="ECO:0000256" key="6">
    <source>
        <dbReference type="ARBA" id="ARBA00023136"/>
    </source>
</evidence>
<dbReference type="Gene3D" id="1.20.1250.20">
    <property type="entry name" value="MFS general substrate transporter like domains"/>
    <property type="match status" value="1"/>
</dbReference>
<keyword evidence="3" id="KW-0813">Transport</keyword>
<name>A0A8H3I157_9AGAM</name>
<comment type="subcellular location">
    <subcellularLocation>
        <location evidence="1">Endomembrane system</location>
        <topology evidence="1">Multi-pass membrane protein</topology>
    </subcellularLocation>
</comment>
<gene>
    <name evidence="8" type="ORF">RDB_LOCUS131311</name>
</gene>
<proteinExistence type="inferred from homology"/>
<evidence type="ECO:0000256" key="7">
    <source>
        <dbReference type="SAM" id="Phobius"/>
    </source>
</evidence>
<keyword evidence="6 7" id="KW-0472">Membrane</keyword>
<dbReference type="InterPro" id="IPR036259">
    <property type="entry name" value="MFS_trans_sf"/>
</dbReference>
<evidence type="ECO:0000313" key="9">
    <source>
        <dbReference type="Proteomes" id="UP000663827"/>
    </source>
</evidence>
<dbReference type="AlphaFoldDB" id="A0A8H3I157"/>
<evidence type="ECO:0000313" key="8">
    <source>
        <dbReference type="EMBL" id="CAE7194266.1"/>
    </source>
</evidence>
<protein>
    <recommendedName>
        <fullName evidence="10">Major facilitator superfamily (MFS) profile domain-containing protein</fullName>
    </recommendedName>
</protein>
<comment type="similarity">
    <text evidence="2">Belongs to the major facilitator superfamily.</text>
</comment>
<evidence type="ECO:0000256" key="1">
    <source>
        <dbReference type="ARBA" id="ARBA00004127"/>
    </source>
</evidence>
<dbReference type="SUPFAM" id="SSF103473">
    <property type="entry name" value="MFS general substrate transporter"/>
    <property type="match status" value="1"/>
</dbReference>
<evidence type="ECO:0008006" key="10">
    <source>
        <dbReference type="Google" id="ProtNLM"/>
    </source>
</evidence>
<dbReference type="InterPro" id="IPR051788">
    <property type="entry name" value="MFS_Transporter"/>
</dbReference>